<keyword evidence="6" id="KW-1185">Reference proteome</keyword>
<proteinExistence type="inferred from homology"/>
<dbReference type="GO" id="GO:0015934">
    <property type="term" value="C:large ribosomal subunit"/>
    <property type="evidence" value="ECO:0007669"/>
    <property type="project" value="InterPro"/>
</dbReference>
<feature type="compositionally biased region" description="Polar residues" evidence="4">
    <location>
        <begin position="1"/>
        <end position="15"/>
    </location>
</feature>
<dbReference type="InterPro" id="IPR005756">
    <property type="entry name" value="Ribosomal_uL24_euk/arc"/>
</dbReference>
<keyword evidence="3" id="KW-0687">Ribonucleoprotein</keyword>
<dbReference type="Pfam" id="PF16906">
    <property type="entry name" value="Ribosomal_L26"/>
    <property type="match status" value="1"/>
</dbReference>
<evidence type="ECO:0000313" key="6">
    <source>
        <dbReference type="Proteomes" id="UP001488838"/>
    </source>
</evidence>
<evidence type="ECO:0000256" key="1">
    <source>
        <dbReference type="ARBA" id="ARBA00010618"/>
    </source>
</evidence>
<evidence type="ECO:0000256" key="4">
    <source>
        <dbReference type="SAM" id="MobiDB-lite"/>
    </source>
</evidence>
<reference evidence="5 6" key="1">
    <citation type="journal article" date="2023" name="bioRxiv">
        <title>Conserved and derived expression patterns and positive selection on dental genes reveal complex evolutionary context of ever-growing rodent molars.</title>
        <authorList>
            <person name="Calamari Z.T."/>
            <person name="Song A."/>
            <person name="Cohen E."/>
            <person name="Akter M."/>
            <person name="Roy R.D."/>
            <person name="Hallikas O."/>
            <person name="Christensen M.M."/>
            <person name="Li P."/>
            <person name="Marangoni P."/>
            <person name="Jernvall J."/>
            <person name="Klein O.D."/>
        </authorList>
    </citation>
    <scope>NUCLEOTIDE SEQUENCE [LARGE SCALE GENOMIC DNA]</scope>
    <source>
        <strain evidence="5">V071</strain>
    </source>
</reference>
<dbReference type="GO" id="GO:0006412">
    <property type="term" value="P:translation"/>
    <property type="evidence" value="ECO:0007669"/>
    <property type="project" value="InterPro"/>
</dbReference>
<evidence type="ECO:0000256" key="2">
    <source>
        <dbReference type="ARBA" id="ARBA00022980"/>
    </source>
</evidence>
<dbReference type="PANTHER" id="PTHR11143">
    <property type="entry name" value="60S RIBOSOMAL PROTEIN L26 FAMILY MEMBER"/>
    <property type="match status" value="1"/>
</dbReference>
<name>A0AAW0KDK7_MYOGA</name>
<comment type="caution">
    <text evidence="5">The sequence shown here is derived from an EMBL/GenBank/DDBJ whole genome shotgun (WGS) entry which is preliminary data.</text>
</comment>
<organism evidence="5 6">
    <name type="scientific">Myodes glareolus</name>
    <name type="common">Bank vole</name>
    <name type="synonym">Clethrionomys glareolus</name>
    <dbReference type="NCBI Taxonomy" id="447135"/>
    <lineage>
        <taxon>Eukaryota</taxon>
        <taxon>Metazoa</taxon>
        <taxon>Chordata</taxon>
        <taxon>Craniata</taxon>
        <taxon>Vertebrata</taxon>
        <taxon>Euteleostomi</taxon>
        <taxon>Mammalia</taxon>
        <taxon>Eutheria</taxon>
        <taxon>Euarchontoglires</taxon>
        <taxon>Glires</taxon>
        <taxon>Rodentia</taxon>
        <taxon>Myomorpha</taxon>
        <taxon>Muroidea</taxon>
        <taxon>Cricetidae</taxon>
        <taxon>Arvicolinae</taxon>
        <taxon>Myodes</taxon>
    </lineage>
</organism>
<comment type="similarity">
    <text evidence="1">Belongs to the universal ribosomal protein uL24 family.</text>
</comment>
<evidence type="ECO:0000256" key="3">
    <source>
        <dbReference type="ARBA" id="ARBA00023274"/>
    </source>
</evidence>
<dbReference type="EMBL" id="JBBHLL010000001">
    <property type="protein sequence ID" value="KAK7835896.1"/>
    <property type="molecule type" value="Genomic_DNA"/>
</dbReference>
<evidence type="ECO:0000313" key="5">
    <source>
        <dbReference type="EMBL" id="KAK7835896.1"/>
    </source>
</evidence>
<feature type="region of interest" description="Disordered" evidence="4">
    <location>
        <begin position="1"/>
        <end position="25"/>
    </location>
</feature>
<protein>
    <submittedName>
        <fullName evidence="5">Uncharacterized protein</fullName>
    </submittedName>
</protein>
<gene>
    <name evidence="5" type="ORF">U0070_003987</name>
</gene>
<dbReference type="Gene3D" id="2.30.30.30">
    <property type="match status" value="1"/>
</dbReference>
<dbReference type="InterPro" id="IPR014722">
    <property type="entry name" value="Rib_uL2_dom2"/>
</dbReference>
<dbReference type="Proteomes" id="UP001488838">
    <property type="component" value="Unassembled WGS sequence"/>
</dbReference>
<sequence length="96" mass="11256">MGRQNEFNPSVTSDQSKNREWHFNAPSHIQRMIKASPLSKELRGRSTMFHLCPFERMMKFRLSEGTTKASKVPKIGKVVQLYMKNVIYIERVQREG</sequence>
<keyword evidence="2" id="KW-0689">Ribosomal protein</keyword>
<dbReference type="AlphaFoldDB" id="A0AAW0KDK7"/>
<dbReference type="GO" id="GO:0003735">
    <property type="term" value="F:structural constituent of ribosome"/>
    <property type="evidence" value="ECO:0007669"/>
    <property type="project" value="InterPro"/>
</dbReference>
<accession>A0AAW0KDK7</accession>